<sequence length="191" mass="21115">MQGKAIAELNAGLQAFKDSVSNDELAMQRIEIAIVTFGGAVNIVQDFITVDQFIPPILSVNGLTPMGEAIDIALDHLQERKQIYRENGVSYYRPWVFLITDGEPTDEWQNAAQRIQQAEESKKVAFFTVGVQQANMHTLKQISGGYRQPIHLKGLNFKQMFVWLSASLSGVSHSIPGEVMALPAPTGWGEV</sequence>
<dbReference type="InterPro" id="IPR002035">
    <property type="entry name" value="VWF_A"/>
</dbReference>
<comment type="caution">
    <text evidence="2">The sequence shown here is derived from an EMBL/GenBank/DDBJ whole genome shotgun (WGS) entry which is preliminary data.</text>
</comment>
<dbReference type="PIRSF" id="PIRSF020634">
    <property type="entry name" value="TerY_vWA"/>
    <property type="match status" value="1"/>
</dbReference>
<dbReference type="InterPro" id="IPR036465">
    <property type="entry name" value="vWFA_dom_sf"/>
</dbReference>
<dbReference type="SUPFAM" id="SSF53300">
    <property type="entry name" value="vWA-like"/>
    <property type="match status" value="1"/>
</dbReference>
<name>A0A7V2WUV9_LEUMU</name>
<dbReference type="Gene3D" id="3.40.50.410">
    <property type="entry name" value="von Willebrand factor, type A domain"/>
    <property type="match status" value="1"/>
</dbReference>
<dbReference type="AlphaFoldDB" id="A0A7V2WUV9"/>
<gene>
    <name evidence="2" type="ORF">ENJ51_04620</name>
</gene>
<protein>
    <submittedName>
        <fullName evidence="2">VWA domain-containing protein</fullName>
    </submittedName>
</protein>
<reference evidence="2" key="1">
    <citation type="journal article" date="2020" name="mSystems">
        <title>Genome- and Community-Level Interaction Insights into Carbon Utilization and Element Cycling Functions of Hydrothermarchaeota in Hydrothermal Sediment.</title>
        <authorList>
            <person name="Zhou Z."/>
            <person name="Liu Y."/>
            <person name="Xu W."/>
            <person name="Pan J."/>
            <person name="Luo Z.H."/>
            <person name="Li M."/>
        </authorList>
    </citation>
    <scope>NUCLEOTIDE SEQUENCE [LARGE SCALE GENOMIC DNA]</scope>
    <source>
        <strain evidence="2">HyVt-493</strain>
    </source>
</reference>
<accession>A0A7V2WUV9</accession>
<dbReference type="InterPro" id="IPR011392">
    <property type="entry name" value="Tellurite-R_TerY"/>
</dbReference>
<evidence type="ECO:0000259" key="1">
    <source>
        <dbReference type="PROSITE" id="PS50234"/>
    </source>
</evidence>
<dbReference type="Pfam" id="PF00092">
    <property type="entry name" value="VWA"/>
    <property type="match status" value="1"/>
</dbReference>
<dbReference type="Proteomes" id="UP000885750">
    <property type="component" value="Unassembled WGS sequence"/>
</dbReference>
<evidence type="ECO:0000313" key="2">
    <source>
        <dbReference type="EMBL" id="HFC92077.1"/>
    </source>
</evidence>
<feature type="domain" description="VWFA" evidence="1">
    <location>
        <begin position="1"/>
        <end position="179"/>
    </location>
</feature>
<dbReference type="EMBL" id="DRMS01000182">
    <property type="protein sequence ID" value="HFC92077.1"/>
    <property type="molecule type" value="Genomic_DNA"/>
</dbReference>
<proteinExistence type="predicted"/>
<dbReference type="PROSITE" id="PS50234">
    <property type="entry name" value="VWFA"/>
    <property type="match status" value="1"/>
</dbReference>
<organism evidence="2">
    <name type="scientific">Leucothrix mucor</name>
    <dbReference type="NCBI Taxonomy" id="45248"/>
    <lineage>
        <taxon>Bacteria</taxon>
        <taxon>Pseudomonadati</taxon>
        <taxon>Pseudomonadota</taxon>
        <taxon>Gammaproteobacteria</taxon>
        <taxon>Thiotrichales</taxon>
        <taxon>Thiotrichaceae</taxon>
        <taxon>Leucothrix</taxon>
    </lineage>
</organism>